<evidence type="ECO:0000256" key="2">
    <source>
        <dbReference type="SAM" id="Phobius"/>
    </source>
</evidence>
<proteinExistence type="predicted"/>
<name>A0AAW8JFX9_9GAMM</name>
<evidence type="ECO:0000313" key="4">
    <source>
        <dbReference type="Proteomes" id="UP001243844"/>
    </source>
</evidence>
<evidence type="ECO:0000313" key="3">
    <source>
        <dbReference type="EMBL" id="MDQ8936624.1"/>
    </source>
</evidence>
<feature type="transmembrane region" description="Helical" evidence="2">
    <location>
        <begin position="172"/>
        <end position="192"/>
    </location>
</feature>
<keyword evidence="1" id="KW-0813">Transport</keyword>
<keyword evidence="2" id="KW-0472">Membrane</keyword>
<feature type="transmembrane region" description="Helical" evidence="2">
    <location>
        <begin position="25"/>
        <end position="45"/>
    </location>
</feature>
<dbReference type="PANTHER" id="PTHR36838:SF3">
    <property type="entry name" value="TRANSPORTER AUXIN EFFLUX CARRIER EC FAMILY"/>
    <property type="match status" value="1"/>
</dbReference>
<keyword evidence="2" id="KW-0812">Transmembrane</keyword>
<keyword evidence="2" id="KW-1133">Transmembrane helix</keyword>
<dbReference type="EMBL" id="JAVIDL010000028">
    <property type="protein sequence ID" value="MDQ8936624.1"/>
    <property type="molecule type" value="Genomic_DNA"/>
</dbReference>
<dbReference type="RefSeq" id="WP_308980923.1">
    <property type="nucleotide sequence ID" value="NZ_JAVIDL010000028.1"/>
</dbReference>
<feature type="transmembrane region" description="Helical" evidence="2">
    <location>
        <begin position="52"/>
        <end position="72"/>
    </location>
</feature>
<feature type="transmembrane region" description="Helical" evidence="2">
    <location>
        <begin position="233"/>
        <end position="255"/>
    </location>
</feature>
<feature type="transmembrane region" description="Helical" evidence="2">
    <location>
        <begin position="267"/>
        <end position="295"/>
    </location>
</feature>
<comment type="caution">
    <text evidence="3">The sequence shown here is derived from an EMBL/GenBank/DDBJ whole genome shotgun (WGS) entry which is preliminary data.</text>
</comment>
<feature type="transmembrane region" description="Helical" evidence="2">
    <location>
        <begin position="139"/>
        <end position="160"/>
    </location>
</feature>
<gene>
    <name evidence="3" type="ORF">RFH47_12945</name>
</gene>
<dbReference type="Proteomes" id="UP001243844">
    <property type="component" value="Unassembled WGS sequence"/>
</dbReference>
<feature type="transmembrane region" description="Helical" evidence="2">
    <location>
        <begin position="208"/>
        <end position="227"/>
    </location>
</feature>
<reference evidence="3" key="1">
    <citation type="submission" date="2023-08" db="EMBL/GenBank/DDBJ databases">
        <title>Emergence of clinically-relevant ST2 carbapenem-resistant Acinetobacter baumannii strains in hospital sewages in Zhejiang, East of China.</title>
        <authorList>
            <person name="Kaichao C."/>
            <person name="Zhang R."/>
        </authorList>
    </citation>
    <scope>NUCLEOTIDE SEQUENCE</scope>
    <source>
        <strain evidence="3">M-RB-37</strain>
    </source>
</reference>
<evidence type="ECO:0000256" key="1">
    <source>
        <dbReference type="ARBA" id="ARBA00022448"/>
    </source>
</evidence>
<dbReference type="PANTHER" id="PTHR36838">
    <property type="entry name" value="AUXIN EFFLUX CARRIER FAMILY PROTEIN"/>
    <property type="match status" value="1"/>
</dbReference>
<sequence>MLFPLFSFLCGLLLASVKTQAKLRVILSNILAKLLIPIVIIYNMVFYKEGQLALVGLSILAAIMLYVFYVLLFKDRLQALCCSYTNIGWLGLPIAMSIFGAEVSGAMIALYIGGSLFGNIWATSAVSQTIQAPWLVIKNLVRSPPVIALLIAAVLSGLGVDQMKQHVLIDHLYLAAKWAMSFAGMCVLGMWLRHTRIGVADLIQSSKIALFKLLCGIVFCSLIYLLIDNSAIHQAIAAIFFIFCLPPAANIVALETSFQGTGRSAKYIAAGTVVSCVVIAIYAGLWQVFGAFLVFAH</sequence>
<dbReference type="AlphaFoldDB" id="A0AAW8JFX9"/>
<accession>A0AAW8JFX9</accession>
<feature type="transmembrane region" description="Helical" evidence="2">
    <location>
        <begin position="92"/>
        <end position="118"/>
    </location>
</feature>
<protein>
    <submittedName>
        <fullName evidence="3">Permease</fullName>
    </submittedName>
</protein>
<organism evidence="3 4">
    <name type="scientific">Acinetobacter rudis</name>
    <dbReference type="NCBI Taxonomy" id="632955"/>
    <lineage>
        <taxon>Bacteria</taxon>
        <taxon>Pseudomonadati</taxon>
        <taxon>Pseudomonadota</taxon>
        <taxon>Gammaproteobacteria</taxon>
        <taxon>Moraxellales</taxon>
        <taxon>Moraxellaceae</taxon>
        <taxon>Acinetobacter</taxon>
    </lineage>
</organism>